<evidence type="ECO:0000313" key="2">
    <source>
        <dbReference type="EMBL" id="KAK5535953.1"/>
    </source>
</evidence>
<accession>A0AAV9Q9V9</accession>
<protein>
    <recommendedName>
        <fullName evidence="1">Heterokaryon incompatibility domain-containing protein</fullName>
    </recommendedName>
</protein>
<feature type="domain" description="Heterokaryon incompatibility" evidence="1">
    <location>
        <begin position="184"/>
        <end position="333"/>
    </location>
</feature>
<dbReference type="AlphaFoldDB" id="A0AAV9Q9V9"/>
<name>A0AAV9Q9V9_9PEZI</name>
<dbReference type="PANTHER" id="PTHR33112:SF10">
    <property type="entry name" value="TOL"/>
    <property type="match status" value="1"/>
</dbReference>
<sequence length="662" mass="76064">MPPLCVDCEKLTIDTLRDQEVPLKEDLAALIDSARNGCTFCSMCWIQFQKDCSSDTIQRHLRGDFGPSEKSADWRIYLNAELHENGGWYSSNSKGSHVQISSGRFPHYENEPGTGTTLYTHLISRNPNLRISWTQQMLSKCQRWHPRCGKSYDQIMPTRVIDVGYPPDESAPFLFATEGRAGKYIALSYCWGDGVKPEVKLRKATYDSMLMRIDEERMSRTHREALQVARELGFQYLWIDAICIIQDSLEDWQSESAKMTEVYGNAELTLVAGRNGDSNKGFINNPFVPAMPPHQLEYTHPAYPQEEQNVCYVTLPRNLDRGRVEDRAWCFQESILSRRSIVYGVEQLSFQCQEGLFCEDGTVALREANKEGRYILSEPPTNKIEFSAAKETLLRRWYDMVDRYSMRGIYDPHDIFAALAGIAKAVQKTLRCRYIAGLWEDDLIRGLLWHSRNDTLPFPPGGRYQALKRPTERNAKKPHALGQIALRAPSWSWASVEGPVFTSSFHRPDKYRQKYRTAANFRIRPALEHPRRWTNNGSCDVQQMWMPECELEVFGALVGVRCSNQTVSDYAKRTKWWYSPAKIAMHGVLLVASDHQPERVVGVGLFDVPDEKVSPLSCMRIIKEEGLMLQRDEWGKYHRLGIFVVEDEEWFDAAPERKVSLV</sequence>
<dbReference type="EMBL" id="JAXLQG010000009">
    <property type="protein sequence ID" value="KAK5535953.1"/>
    <property type="molecule type" value="Genomic_DNA"/>
</dbReference>
<comment type="caution">
    <text evidence="2">The sequence shown here is derived from an EMBL/GenBank/DDBJ whole genome shotgun (WGS) entry which is preliminary data.</text>
</comment>
<dbReference type="Pfam" id="PF06985">
    <property type="entry name" value="HET"/>
    <property type="match status" value="1"/>
</dbReference>
<dbReference type="InterPro" id="IPR010730">
    <property type="entry name" value="HET"/>
</dbReference>
<keyword evidence="3" id="KW-1185">Reference proteome</keyword>
<dbReference type="Proteomes" id="UP001345827">
    <property type="component" value="Unassembled WGS sequence"/>
</dbReference>
<evidence type="ECO:0000259" key="1">
    <source>
        <dbReference type="Pfam" id="PF06985"/>
    </source>
</evidence>
<proteinExistence type="predicted"/>
<gene>
    <name evidence="2" type="ORF">LTR25_005855</name>
</gene>
<evidence type="ECO:0000313" key="3">
    <source>
        <dbReference type="Proteomes" id="UP001345827"/>
    </source>
</evidence>
<dbReference type="PANTHER" id="PTHR33112">
    <property type="entry name" value="DOMAIN PROTEIN, PUTATIVE-RELATED"/>
    <property type="match status" value="1"/>
</dbReference>
<organism evidence="2 3">
    <name type="scientific">Vermiconidia calcicola</name>
    <dbReference type="NCBI Taxonomy" id="1690605"/>
    <lineage>
        <taxon>Eukaryota</taxon>
        <taxon>Fungi</taxon>
        <taxon>Dikarya</taxon>
        <taxon>Ascomycota</taxon>
        <taxon>Pezizomycotina</taxon>
        <taxon>Dothideomycetes</taxon>
        <taxon>Dothideomycetidae</taxon>
        <taxon>Mycosphaerellales</taxon>
        <taxon>Extremaceae</taxon>
        <taxon>Vermiconidia</taxon>
    </lineage>
</organism>
<reference evidence="2 3" key="1">
    <citation type="submission" date="2023-06" db="EMBL/GenBank/DDBJ databases">
        <title>Black Yeasts Isolated from many extreme environments.</title>
        <authorList>
            <person name="Coleine C."/>
            <person name="Stajich J.E."/>
            <person name="Selbmann L."/>
        </authorList>
    </citation>
    <scope>NUCLEOTIDE SEQUENCE [LARGE SCALE GENOMIC DNA]</scope>
    <source>
        <strain evidence="2 3">CCFEE 5887</strain>
    </source>
</reference>